<accession>A0ABT1THP0</accession>
<organism evidence="10 11">
    <name type="scientific">Methylomonas subterranea</name>
    <dbReference type="NCBI Taxonomy" id="2952225"/>
    <lineage>
        <taxon>Bacteria</taxon>
        <taxon>Pseudomonadati</taxon>
        <taxon>Pseudomonadota</taxon>
        <taxon>Gammaproteobacteria</taxon>
        <taxon>Methylococcales</taxon>
        <taxon>Methylococcaceae</taxon>
        <taxon>Methylomonas</taxon>
    </lineage>
</organism>
<comment type="subunit">
    <text evidence="8">Homodimer, forms a heterotetramer with a Cas2 homodimer.</text>
</comment>
<dbReference type="EC" id="3.1.-.-" evidence="8"/>
<comment type="caution">
    <text evidence="10">The sequence shown here is derived from an EMBL/GenBank/DDBJ whole genome shotgun (WGS) entry which is preliminary data.</text>
</comment>
<dbReference type="Gene3D" id="3.100.10.20">
    <property type="entry name" value="CRISPR-associated endonuclease Cas1, N-terminal domain"/>
    <property type="match status" value="1"/>
</dbReference>
<evidence type="ECO:0000256" key="1">
    <source>
        <dbReference type="ARBA" id="ARBA00022722"/>
    </source>
</evidence>
<evidence type="ECO:0000313" key="10">
    <source>
        <dbReference type="EMBL" id="MCQ8104844.1"/>
    </source>
</evidence>
<evidence type="ECO:0000256" key="5">
    <source>
        <dbReference type="ARBA" id="ARBA00022842"/>
    </source>
</evidence>
<dbReference type="Gene3D" id="1.20.120.920">
    <property type="entry name" value="CRISPR-associated endonuclease Cas1, C-terminal domain"/>
    <property type="match status" value="1"/>
</dbReference>
<keyword evidence="3 8" id="KW-0255">Endonuclease</keyword>
<dbReference type="NCBIfam" id="TIGR00287">
    <property type="entry name" value="cas1"/>
    <property type="match status" value="1"/>
</dbReference>
<comment type="similarity">
    <text evidence="8">Belongs to the CRISPR-associated endonuclease Cas1 family.</text>
</comment>
<name>A0ABT1THP0_9GAMM</name>
<evidence type="ECO:0000256" key="3">
    <source>
        <dbReference type="ARBA" id="ARBA00022759"/>
    </source>
</evidence>
<feature type="binding site" evidence="8">
    <location>
        <position position="250"/>
    </location>
    <ligand>
        <name>Mn(2+)</name>
        <dbReference type="ChEBI" id="CHEBI:29035"/>
    </ligand>
</feature>
<keyword evidence="9" id="KW-1133">Transmembrane helix</keyword>
<evidence type="ECO:0000256" key="8">
    <source>
        <dbReference type="HAMAP-Rule" id="MF_01470"/>
    </source>
</evidence>
<dbReference type="InterPro" id="IPR042211">
    <property type="entry name" value="CRISPR-assoc_Cas1_N"/>
</dbReference>
<evidence type="ECO:0000256" key="7">
    <source>
        <dbReference type="ARBA" id="ARBA00023125"/>
    </source>
</evidence>
<keyword evidence="9" id="KW-0812">Transmembrane</keyword>
<protein>
    <recommendedName>
        <fullName evidence="8">CRISPR-associated endonuclease Cas1</fullName>
        <ecNumber evidence="8">3.1.-.-</ecNumber>
    </recommendedName>
</protein>
<keyword evidence="8" id="KW-0464">Manganese</keyword>
<dbReference type="InterPro" id="IPR042206">
    <property type="entry name" value="CRISPR-assoc_Cas1_C"/>
</dbReference>
<dbReference type="NCBIfam" id="TIGR03637">
    <property type="entry name" value="cas1_YPEST"/>
    <property type="match status" value="1"/>
</dbReference>
<keyword evidence="11" id="KW-1185">Reference proteome</keyword>
<feature type="binding site" evidence="8">
    <location>
        <position position="264"/>
    </location>
    <ligand>
        <name>Mn(2+)</name>
        <dbReference type="ChEBI" id="CHEBI:29035"/>
    </ligand>
</feature>
<dbReference type="HAMAP" id="MF_01470">
    <property type="entry name" value="Cas1"/>
    <property type="match status" value="1"/>
</dbReference>
<evidence type="ECO:0000256" key="4">
    <source>
        <dbReference type="ARBA" id="ARBA00022801"/>
    </source>
</evidence>
<reference evidence="10 11" key="1">
    <citation type="submission" date="2022-07" db="EMBL/GenBank/DDBJ databases">
        <title>Methylomonas rivi sp. nov., Methylomonas rosea sp. nov., Methylomonas aureus sp. nov. and Methylomonas subterranea sp. nov., four novel methanotrophs isolated from a freshwater creek and the deep terrestrial subsurface.</title>
        <authorList>
            <person name="Abin C."/>
            <person name="Sankaranarayanan K."/>
            <person name="Garner C."/>
            <person name="Sindelar R."/>
            <person name="Kotary K."/>
            <person name="Garner R."/>
            <person name="Barclay S."/>
            <person name="Lawson P."/>
            <person name="Krumholz L."/>
        </authorList>
    </citation>
    <scope>NUCLEOTIDE SEQUENCE [LARGE SCALE GENOMIC DNA]</scope>
    <source>
        <strain evidence="10 11">SURF-2</strain>
    </source>
</reference>
<sequence length="313" mass="35054">MSKPQVKPRSILLSKRANVFYLEHVRVMQKDERVVYLTETGEAIERFFNIPERNTAFLLLGKGTSITDAAARRLADANVLVGFCGSGGSPLFSVADAVFLAPQSEYRPTEYMQAWVKAWFDENTRVEMGRRLLRQRMAWTLEAWSDNAELLKRKVAIPDALLKRFENDIVAADSSQRLLLAEAQWAKALYAKLAEASKVNEFKREEGKGASETTADRINGFLDHGNYIAYGYAATVLNGLGISFSLPLLHGKTRRGALVFDIADLVKDAFVMPAAFLAGAEKSSQRDFRNSLIETCQQEEILDRLFTFVAKLS</sequence>
<evidence type="ECO:0000256" key="6">
    <source>
        <dbReference type="ARBA" id="ARBA00023118"/>
    </source>
</evidence>
<feature type="transmembrane region" description="Helical" evidence="9">
    <location>
        <begin position="227"/>
        <end position="249"/>
    </location>
</feature>
<comment type="function">
    <text evidence="8">CRISPR (clustered regularly interspaced short palindromic repeat), is an adaptive immune system that provides protection against mobile genetic elements (viruses, transposable elements and conjugative plasmids). CRISPR clusters contain spacers, sequences complementary to antecedent mobile elements, and target invading nucleic acids. CRISPR clusters are transcribed and processed into CRISPR RNA (crRNA). Acts as a dsDNA endonuclease. Involved in the integration of spacer DNA into the CRISPR cassette.</text>
</comment>
<keyword evidence="2 8" id="KW-0479">Metal-binding</keyword>
<gene>
    <name evidence="10" type="primary">cas1f</name>
    <name evidence="8" type="synonym">cas1</name>
    <name evidence="10" type="ORF">NP590_12075</name>
</gene>
<dbReference type="GO" id="GO:0004519">
    <property type="term" value="F:endonuclease activity"/>
    <property type="evidence" value="ECO:0007669"/>
    <property type="project" value="UniProtKB-KW"/>
</dbReference>
<keyword evidence="9" id="KW-0472">Membrane</keyword>
<dbReference type="InterPro" id="IPR019857">
    <property type="entry name" value="CRISPR-assoc_Cas1_YPEST-subtyp"/>
</dbReference>
<keyword evidence="6 8" id="KW-0051">Antiviral defense</keyword>
<feature type="binding site" evidence="8">
    <location>
        <position position="182"/>
    </location>
    <ligand>
        <name>Mn(2+)</name>
        <dbReference type="ChEBI" id="CHEBI:29035"/>
    </ligand>
</feature>
<dbReference type="InterPro" id="IPR002729">
    <property type="entry name" value="CRISPR-assoc_Cas1"/>
</dbReference>
<dbReference type="RefSeq" id="WP_256602660.1">
    <property type="nucleotide sequence ID" value="NZ_JANIBJ010000021.1"/>
</dbReference>
<keyword evidence="5 8" id="KW-0460">Magnesium</keyword>
<dbReference type="EMBL" id="JANIBJ010000021">
    <property type="protein sequence ID" value="MCQ8104844.1"/>
    <property type="molecule type" value="Genomic_DNA"/>
</dbReference>
<evidence type="ECO:0000313" key="11">
    <source>
        <dbReference type="Proteomes" id="UP001524499"/>
    </source>
</evidence>
<keyword evidence="4 8" id="KW-0378">Hydrolase</keyword>
<evidence type="ECO:0000256" key="9">
    <source>
        <dbReference type="SAM" id="Phobius"/>
    </source>
</evidence>
<dbReference type="Proteomes" id="UP001524499">
    <property type="component" value="Unassembled WGS sequence"/>
</dbReference>
<proteinExistence type="inferred from homology"/>
<comment type="cofactor">
    <cofactor evidence="8">
        <name>Mg(2+)</name>
        <dbReference type="ChEBI" id="CHEBI:18420"/>
    </cofactor>
    <cofactor evidence="8">
        <name>Mn(2+)</name>
        <dbReference type="ChEBI" id="CHEBI:29035"/>
    </cofactor>
</comment>
<dbReference type="Pfam" id="PF01867">
    <property type="entry name" value="Cas_Cas1"/>
    <property type="match status" value="1"/>
</dbReference>
<keyword evidence="7 8" id="KW-0238">DNA-binding</keyword>
<keyword evidence="1 8" id="KW-0540">Nuclease</keyword>
<evidence type="ECO:0000256" key="2">
    <source>
        <dbReference type="ARBA" id="ARBA00022723"/>
    </source>
</evidence>